<protein>
    <submittedName>
        <fullName evidence="4">Fibronectin type III domain-containing protein</fullName>
    </submittedName>
</protein>
<keyword evidence="1" id="KW-0677">Repeat</keyword>
<dbReference type="Proteomes" id="UP001168575">
    <property type="component" value="Unassembled WGS sequence"/>
</dbReference>
<reference evidence="4" key="1">
    <citation type="submission" date="2023-07" db="EMBL/GenBank/DDBJ databases">
        <title>Between Cages and Wild: Unraveling the Impact of Captivity on Animal Microbiomes and Antimicrobial Resistance.</title>
        <authorList>
            <person name="Schmartz G.P."/>
            <person name="Rehner J."/>
            <person name="Schuff M.J."/>
            <person name="Becker S.L."/>
            <person name="Kravczyk M."/>
            <person name="Gurevich A."/>
            <person name="Francke R."/>
            <person name="Mueller R."/>
            <person name="Keller V."/>
            <person name="Keller A."/>
        </authorList>
    </citation>
    <scope>NUCLEOTIDE SEQUENCE</scope>
    <source>
        <strain evidence="4">S12M_St_49</strain>
    </source>
</reference>
<dbReference type="SUPFAM" id="SSF49265">
    <property type="entry name" value="Fibronectin type III"/>
    <property type="match status" value="3"/>
</dbReference>
<dbReference type="GO" id="GO:0005975">
    <property type="term" value="P:carbohydrate metabolic process"/>
    <property type="evidence" value="ECO:0007669"/>
    <property type="project" value="UniProtKB-ARBA"/>
</dbReference>
<name>A0AA43RIM9_9ACTN</name>
<evidence type="ECO:0000259" key="3">
    <source>
        <dbReference type="PROSITE" id="PS50853"/>
    </source>
</evidence>
<organism evidence="4 5">
    <name type="scientific">Phoenicibacter congonensis</name>
    <dbReference type="NCBI Taxonomy" id="1944646"/>
    <lineage>
        <taxon>Bacteria</taxon>
        <taxon>Bacillati</taxon>
        <taxon>Actinomycetota</taxon>
        <taxon>Coriobacteriia</taxon>
        <taxon>Eggerthellales</taxon>
        <taxon>Eggerthellaceae</taxon>
        <taxon>Phoenicibacter</taxon>
    </lineage>
</organism>
<evidence type="ECO:0000256" key="2">
    <source>
        <dbReference type="ARBA" id="ARBA00023295"/>
    </source>
</evidence>
<dbReference type="PANTHER" id="PTHR46708:SF2">
    <property type="entry name" value="FIBRONECTIN TYPE-III DOMAIN-CONTAINING PROTEIN"/>
    <property type="match status" value="1"/>
</dbReference>
<feature type="domain" description="Fibronectin type-III" evidence="3">
    <location>
        <begin position="676"/>
        <end position="770"/>
    </location>
</feature>
<keyword evidence="2" id="KW-0378">Hydrolase</keyword>
<feature type="non-terminal residue" evidence="4">
    <location>
        <position position="798"/>
    </location>
</feature>
<evidence type="ECO:0000256" key="1">
    <source>
        <dbReference type="ARBA" id="ARBA00022737"/>
    </source>
</evidence>
<dbReference type="CDD" id="cd00063">
    <property type="entry name" value="FN3"/>
    <property type="match status" value="4"/>
</dbReference>
<dbReference type="SMART" id="SM00060">
    <property type="entry name" value="FN3"/>
    <property type="match status" value="4"/>
</dbReference>
<gene>
    <name evidence="4" type="ORF">Q3982_07485</name>
</gene>
<dbReference type="Pfam" id="PF00041">
    <property type="entry name" value="fn3"/>
    <property type="match status" value="3"/>
</dbReference>
<dbReference type="InterPro" id="IPR003961">
    <property type="entry name" value="FN3_dom"/>
</dbReference>
<accession>A0AA43RIM9</accession>
<dbReference type="InterPro" id="IPR036116">
    <property type="entry name" value="FN3_sf"/>
</dbReference>
<keyword evidence="2" id="KW-0326">Glycosidase</keyword>
<dbReference type="InterPro" id="IPR013783">
    <property type="entry name" value="Ig-like_fold"/>
</dbReference>
<evidence type="ECO:0000313" key="4">
    <source>
        <dbReference type="EMBL" id="MDO4842499.1"/>
    </source>
</evidence>
<sequence>MKKSKLTSYFSNLRKESAKNARPSQLRLESLEARQLLSVTDVATLAAAAEAEQPAAYTTVAPVSDAVIDVSSVLVTTAAQRNADDVAAINSLGLAATQDDAIFRWSDATGRLIGIDFTKWNPLSPSNSVEGRSFDLTVFPELKGVTATDCGIASLTVANLTKLETLYVSGNAFDSLDVSGCSALYNLQCGANNISSLNLTGSALTILSCESNALTKLDLSATPSLTALSCYDNPLTVIDATPCANLRSLEFYDGALETVYVNHNADVTMQLYVKKSECDLSVVDADLNEITTTASENYFQFTLGAAAANPITATVTFRNANGATQKIEIDPYIKLDATEGSVYAVVSENVDLTGMSIFGMADPTFKVSVAGYTVEESAEFVKVEDNTLIYVGGLASSATPYNVTVTVEDGDAVDSAEFALTVEQYQLATPKRFWVDEELQFTDVQVSFVWDAVEYAESYTLETYFEGELYKSQTTNATSCTVTGLIPNTEFTFKVKATANDMKDSEYAEFVMTTDMATPAAPLDFKVASRTDRAVTLTWNKADDFADYFFVAAYTEDGSTLIKEYEYVAETTVTFDNLAANTSYQFSIYAAGDEVYDSDTVTIVGTTDKATLAAPTDLAAAADVNSVTLTWTAVEGAAGYVVDGYGDTAETTFTVSDLDPNTEYTFNVKATAEDKYDSEFAAVTVTTDKATLAAPTDFAADATESAVTLTWTAVEGATGYVVDGYGETAETTFTVSDLDPNTEYTFNVKATAEDKYDSEFATVTVTTEEEVVPSEYTLSVSTTDPIWGHNVIATLSPS</sequence>
<dbReference type="EMBL" id="JAUMVS010000193">
    <property type="protein sequence ID" value="MDO4842499.1"/>
    <property type="molecule type" value="Genomic_DNA"/>
</dbReference>
<dbReference type="GO" id="GO:0016798">
    <property type="term" value="F:hydrolase activity, acting on glycosyl bonds"/>
    <property type="evidence" value="ECO:0007669"/>
    <property type="project" value="UniProtKB-KW"/>
</dbReference>
<proteinExistence type="predicted"/>
<dbReference type="InterPro" id="IPR050991">
    <property type="entry name" value="ECM_Regulatory_Proteins"/>
</dbReference>
<dbReference type="SUPFAM" id="SSF52058">
    <property type="entry name" value="L domain-like"/>
    <property type="match status" value="1"/>
</dbReference>
<dbReference type="Gene3D" id="3.80.10.10">
    <property type="entry name" value="Ribonuclease Inhibitor"/>
    <property type="match status" value="1"/>
</dbReference>
<comment type="caution">
    <text evidence="4">The sequence shown here is derived from an EMBL/GenBank/DDBJ whole genome shotgun (WGS) entry which is preliminary data.</text>
</comment>
<keyword evidence="5" id="KW-1185">Reference proteome</keyword>
<dbReference type="InterPro" id="IPR032675">
    <property type="entry name" value="LRR_dom_sf"/>
</dbReference>
<feature type="domain" description="Fibronectin type-III" evidence="3">
    <location>
        <begin position="521"/>
        <end position="614"/>
    </location>
</feature>
<dbReference type="PROSITE" id="PS50853">
    <property type="entry name" value="FN3"/>
    <property type="match status" value="2"/>
</dbReference>
<dbReference type="AlphaFoldDB" id="A0AA43RIM9"/>
<dbReference type="PANTHER" id="PTHR46708">
    <property type="entry name" value="TENASCIN"/>
    <property type="match status" value="1"/>
</dbReference>
<evidence type="ECO:0000313" key="5">
    <source>
        <dbReference type="Proteomes" id="UP001168575"/>
    </source>
</evidence>
<dbReference type="Gene3D" id="2.60.40.10">
    <property type="entry name" value="Immunoglobulins"/>
    <property type="match status" value="4"/>
</dbReference>